<dbReference type="EMBL" id="FOYD01000001">
    <property type="protein sequence ID" value="SFQ57724.1"/>
    <property type="molecule type" value="Genomic_DNA"/>
</dbReference>
<reference evidence="1 2" key="1">
    <citation type="submission" date="2016-10" db="EMBL/GenBank/DDBJ databases">
        <authorList>
            <person name="de Groot N.N."/>
        </authorList>
    </citation>
    <scope>NUCLEOTIDE SEQUENCE [LARGE SCALE GENOMIC DNA]</scope>
    <source>
        <strain evidence="1 2">JCM 18415</strain>
    </source>
</reference>
<evidence type="ECO:0000313" key="2">
    <source>
        <dbReference type="Proteomes" id="UP000242815"/>
    </source>
</evidence>
<dbReference type="AlphaFoldDB" id="A0A1I5ZMK6"/>
<organism evidence="1 2">
    <name type="scientific">Halopseudomonas formosensis</name>
    <dbReference type="NCBI Taxonomy" id="1002526"/>
    <lineage>
        <taxon>Bacteria</taxon>
        <taxon>Pseudomonadati</taxon>
        <taxon>Pseudomonadota</taxon>
        <taxon>Gammaproteobacteria</taxon>
        <taxon>Pseudomonadales</taxon>
        <taxon>Pseudomonadaceae</taxon>
        <taxon>Halopseudomonas</taxon>
    </lineage>
</organism>
<dbReference type="RefSeq" id="WP_090536008.1">
    <property type="nucleotide sequence ID" value="NZ_FOYD01000001.1"/>
</dbReference>
<dbReference type="STRING" id="1002526.SAMN05216578_101147"/>
<dbReference type="Proteomes" id="UP000242815">
    <property type="component" value="Unassembled WGS sequence"/>
</dbReference>
<proteinExistence type="predicted"/>
<sequence>MTKLFEKRFSELESQVISIEATKQRRHSEYSGSYDHVDDNLILNWQVKVKNLLSNLCGEDSQHFTAFIESGKATSFSSNYTILQQMKAVFMAAKEDFEGGYLNSVRNLVQAEVFDNELDQAKELLSSGYAAAAAVIAGVVLETTLRNMCRDNGIPLGKLDKMNADLTKQGVYNSLTQKRITALAGVRNSAAHGKTEEFSKGDVNSMINEIERFVASTLA</sequence>
<gene>
    <name evidence="1" type="ORF">SAMN05216578_101147</name>
</gene>
<evidence type="ECO:0000313" key="1">
    <source>
        <dbReference type="EMBL" id="SFQ57724.1"/>
    </source>
</evidence>
<accession>A0A1I5ZMK6</accession>
<dbReference type="OrthoDB" id="1435962at2"/>
<protein>
    <recommendedName>
        <fullName evidence="3">DUF4145 domain-containing protein</fullName>
    </recommendedName>
</protein>
<name>A0A1I5ZMK6_9GAMM</name>
<evidence type="ECO:0008006" key="3">
    <source>
        <dbReference type="Google" id="ProtNLM"/>
    </source>
</evidence>